<feature type="region of interest" description="Disordered" evidence="7">
    <location>
        <begin position="320"/>
        <end position="341"/>
    </location>
</feature>
<dbReference type="Pfam" id="PF12323">
    <property type="entry name" value="HTH_OrfB_IS605"/>
    <property type="match status" value="1"/>
</dbReference>
<keyword evidence="5" id="KW-0238">DNA-binding</keyword>
<accession>A0A1D9G7S6</accession>
<evidence type="ECO:0000256" key="3">
    <source>
        <dbReference type="ARBA" id="ARBA00022723"/>
    </source>
</evidence>
<evidence type="ECO:0000259" key="9">
    <source>
        <dbReference type="Pfam" id="PF07282"/>
    </source>
</evidence>
<keyword evidence="4" id="KW-0862">Zinc</keyword>
<proteinExistence type="inferred from homology"/>
<gene>
    <name evidence="11" type="ORF">BJP36_30520</name>
</gene>
<protein>
    <submittedName>
        <fullName evidence="11">Transposase</fullName>
    </submittedName>
</protein>
<evidence type="ECO:0000313" key="12">
    <source>
        <dbReference type="Proteomes" id="UP000176944"/>
    </source>
</evidence>
<dbReference type="GO" id="GO:0006310">
    <property type="term" value="P:DNA recombination"/>
    <property type="evidence" value="ECO:0007669"/>
    <property type="project" value="UniProtKB-KW"/>
</dbReference>
<evidence type="ECO:0000259" key="8">
    <source>
        <dbReference type="Pfam" id="PF01385"/>
    </source>
</evidence>
<comment type="similarity">
    <text evidence="1">In the C-terminal section; belongs to the transposase 35 family.</text>
</comment>
<evidence type="ECO:0000256" key="1">
    <source>
        <dbReference type="ARBA" id="ARBA00008761"/>
    </source>
</evidence>
<feature type="domain" description="Probable transposase IS891/IS1136/IS1341" evidence="8">
    <location>
        <begin position="234"/>
        <end position="320"/>
    </location>
</feature>
<evidence type="ECO:0000313" key="11">
    <source>
        <dbReference type="EMBL" id="AOY83611.1"/>
    </source>
</evidence>
<evidence type="ECO:0000259" key="10">
    <source>
        <dbReference type="Pfam" id="PF12323"/>
    </source>
</evidence>
<evidence type="ECO:0000256" key="5">
    <source>
        <dbReference type="ARBA" id="ARBA00023125"/>
    </source>
</evidence>
<dbReference type="Proteomes" id="UP000176944">
    <property type="component" value="Chromosome"/>
</dbReference>
<evidence type="ECO:0000256" key="4">
    <source>
        <dbReference type="ARBA" id="ARBA00022833"/>
    </source>
</evidence>
<evidence type="ECO:0000256" key="7">
    <source>
        <dbReference type="SAM" id="MobiDB-lite"/>
    </source>
</evidence>
<dbReference type="InterPro" id="IPR001959">
    <property type="entry name" value="Transposase"/>
</dbReference>
<reference evidence="12" key="1">
    <citation type="submission" date="2016-10" db="EMBL/GenBank/DDBJ databases">
        <title>Comparative genomics uncovers the prolific and rare metabolic potential of the cyanobacterial genus Moorea.</title>
        <authorList>
            <person name="Leao T."/>
            <person name="Castelao G."/>
            <person name="Korobeynikov A."/>
            <person name="Monroe E.A."/>
            <person name="Podell S."/>
            <person name="Glukhov E."/>
            <person name="Allen E."/>
            <person name="Gerwick W.H."/>
            <person name="Gerwick L."/>
        </authorList>
    </citation>
    <scope>NUCLEOTIDE SEQUENCE [LARGE SCALE GENOMIC DNA]</scope>
    <source>
        <strain evidence="12">JHB</strain>
    </source>
</reference>
<evidence type="ECO:0000256" key="2">
    <source>
        <dbReference type="ARBA" id="ARBA00022578"/>
    </source>
</evidence>
<dbReference type="InterPro" id="IPR010095">
    <property type="entry name" value="Cas12f1-like_TNB"/>
</dbReference>
<keyword evidence="2" id="KW-0815">Transposition</keyword>
<feature type="domain" description="Transposase putative helix-turn-helix" evidence="10">
    <location>
        <begin position="1"/>
        <end position="45"/>
    </location>
</feature>
<feature type="compositionally biased region" description="Basic residues" evidence="7">
    <location>
        <begin position="260"/>
        <end position="275"/>
    </location>
</feature>
<dbReference type="GO" id="GO:0046872">
    <property type="term" value="F:metal ion binding"/>
    <property type="evidence" value="ECO:0007669"/>
    <property type="project" value="UniProtKB-KW"/>
</dbReference>
<dbReference type="InterPro" id="IPR021027">
    <property type="entry name" value="Transposase_put_HTH"/>
</dbReference>
<dbReference type="EMBL" id="CP017708">
    <property type="protein sequence ID" value="AOY83611.1"/>
    <property type="molecule type" value="Genomic_DNA"/>
</dbReference>
<evidence type="ECO:0000256" key="6">
    <source>
        <dbReference type="ARBA" id="ARBA00023172"/>
    </source>
</evidence>
<feature type="domain" description="Cas12f1-like TNB" evidence="9">
    <location>
        <begin position="352"/>
        <end position="417"/>
    </location>
</feature>
<dbReference type="Pfam" id="PF01385">
    <property type="entry name" value="OrfB_IS605"/>
    <property type="match status" value="1"/>
</dbReference>
<keyword evidence="3" id="KW-0479">Metal-binding</keyword>
<name>A0A1D9G7S6_MOOP1</name>
<feature type="compositionally biased region" description="Polar residues" evidence="7">
    <location>
        <begin position="332"/>
        <end position="341"/>
    </location>
</feature>
<dbReference type="NCBIfam" id="NF040570">
    <property type="entry name" value="guided_TnpB"/>
    <property type="match status" value="1"/>
</dbReference>
<dbReference type="GO" id="GO:0003677">
    <property type="term" value="F:DNA binding"/>
    <property type="evidence" value="ECO:0007669"/>
    <property type="project" value="UniProtKB-KW"/>
</dbReference>
<dbReference type="AlphaFoldDB" id="A0A1D9G7S6"/>
<dbReference type="Pfam" id="PF07282">
    <property type="entry name" value="Cas12f1-like_TNB"/>
    <property type="match status" value="1"/>
</dbReference>
<keyword evidence="6" id="KW-0233">DNA recombination</keyword>
<sequence length="463" mass="53890">MKYTYQYRLYPETQQTLTLNQWLRVGRYWYNRMLGERFDWWQKNRCPVNACPLICYLPELKDQPNFYSHKKQLPVIKKDLVKIGWSGELIDFTEVYSTVLQDVCTRVKNAFNRFIADDKNGKRSGKPRFKNVARYRTLNFPNADNSWLKFCTVNGKWLFVQVPKIGLIKLRIHRPLPDSANLKQLSITRKADGWYCNLSLEDKSVPEFNPDDIIPTWENSIGMDAVLDRGFYLAISDGKKLLSLKPLRRNQDKLTTVSQRKNKRKKGSKARRKLAKREARIHQQIARSREDFQYKTAHQLVNTGKKVFFHEKLNLKGLTRRNTPKRGRDGTFLSNGQSSKSGLNKSWLDAGFGQFFEVLGQVAAKANASVVEVKPNYTSQLLSYRDEFVFTDRDMREYFDQELKLIVDRDVNASINIKRVGLDVFPTIKRRRGKPVVVESTTNSTSKEALTALYEHQKPTLKA</sequence>
<dbReference type="GO" id="GO:0032196">
    <property type="term" value="P:transposition"/>
    <property type="evidence" value="ECO:0007669"/>
    <property type="project" value="UniProtKB-KW"/>
</dbReference>
<feature type="region of interest" description="Disordered" evidence="7">
    <location>
        <begin position="252"/>
        <end position="280"/>
    </location>
</feature>
<organism evidence="11 12">
    <name type="scientific">Moorena producens (strain JHB)</name>
    <dbReference type="NCBI Taxonomy" id="1454205"/>
    <lineage>
        <taxon>Bacteria</taxon>
        <taxon>Bacillati</taxon>
        <taxon>Cyanobacteriota</taxon>
        <taxon>Cyanophyceae</taxon>
        <taxon>Coleofasciculales</taxon>
        <taxon>Coleofasciculaceae</taxon>
        <taxon>Moorena</taxon>
    </lineage>
</organism>